<feature type="region of interest" description="Disordered" evidence="8">
    <location>
        <begin position="784"/>
        <end position="828"/>
    </location>
</feature>
<dbReference type="FunFam" id="2.40.160.120:FF:000017">
    <property type="entry name" value="Oxysterol-binding protein homolog C2F12.05c"/>
    <property type="match status" value="1"/>
</dbReference>
<dbReference type="OrthoDB" id="1854502at2759"/>
<dbReference type="InterPro" id="IPR018494">
    <property type="entry name" value="Oxysterol-bd_CS"/>
</dbReference>
<dbReference type="SUPFAM" id="SSF50729">
    <property type="entry name" value="PH domain-like"/>
    <property type="match status" value="1"/>
</dbReference>
<dbReference type="GO" id="GO:0005829">
    <property type="term" value="C:cytosol"/>
    <property type="evidence" value="ECO:0007669"/>
    <property type="project" value="TreeGrafter"/>
</dbReference>
<dbReference type="GO" id="GO:0005886">
    <property type="term" value="C:plasma membrane"/>
    <property type="evidence" value="ECO:0007669"/>
    <property type="project" value="TreeGrafter"/>
</dbReference>
<keyword evidence="2" id="KW-0813">Transport</keyword>
<dbReference type="GO" id="GO:0006887">
    <property type="term" value="P:exocytosis"/>
    <property type="evidence" value="ECO:0007669"/>
    <property type="project" value="TreeGrafter"/>
</dbReference>
<feature type="region of interest" description="Disordered" evidence="8">
    <location>
        <begin position="161"/>
        <end position="186"/>
    </location>
</feature>
<feature type="repeat" description="ANK" evidence="6">
    <location>
        <begin position="212"/>
        <end position="244"/>
    </location>
</feature>
<keyword evidence="5" id="KW-0446">Lipid-binding</keyword>
<evidence type="ECO:0000259" key="9">
    <source>
        <dbReference type="PROSITE" id="PS50003"/>
    </source>
</evidence>
<evidence type="ECO:0000256" key="2">
    <source>
        <dbReference type="ARBA" id="ARBA00022448"/>
    </source>
</evidence>
<dbReference type="GO" id="GO:0030011">
    <property type="term" value="P:maintenance of cell polarity"/>
    <property type="evidence" value="ECO:0007669"/>
    <property type="project" value="TreeGrafter"/>
</dbReference>
<dbReference type="SUPFAM" id="SSF48403">
    <property type="entry name" value="Ankyrin repeat"/>
    <property type="match status" value="1"/>
</dbReference>
<dbReference type="Gene3D" id="1.25.40.20">
    <property type="entry name" value="Ankyrin repeat-containing domain"/>
    <property type="match status" value="1"/>
</dbReference>
<gene>
    <name evidence="10" type="ORF">BDN71DRAFT_1445373</name>
</gene>
<evidence type="ECO:0000313" key="11">
    <source>
        <dbReference type="Proteomes" id="UP000807025"/>
    </source>
</evidence>
<dbReference type="PANTHER" id="PTHR10972:SF205">
    <property type="entry name" value="OXYSTEROL-BINDING PROTEIN 1"/>
    <property type="match status" value="1"/>
</dbReference>
<dbReference type="EMBL" id="MU154547">
    <property type="protein sequence ID" value="KAF9497000.1"/>
    <property type="molecule type" value="Genomic_DNA"/>
</dbReference>
<dbReference type="PROSITE" id="PS50297">
    <property type="entry name" value="ANK_REP_REGION"/>
    <property type="match status" value="2"/>
</dbReference>
<keyword evidence="3" id="KW-0597">Phosphoprotein</keyword>
<comment type="caution">
    <text evidence="10">The sequence shown here is derived from an EMBL/GenBank/DDBJ whole genome shotgun (WGS) entry which is preliminary data.</text>
</comment>
<dbReference type="GO" id="GO:0097038">
    <property type="term" value="C:perinuclear endoplasmic reticulum"/>
    <property type="evidence" value="ECO:0007669"/>
    <property type="project" value="TreeGrafter"/>
</dbReference>
<dbReference type="SUPFAM" id="SSF144000">
    <property type="entry name" value="Oxysterol-binding protein-like"/>
    <property type="match status" value="1"/>
</dbReference>
<evidence type="ECO:0000313" key="10">
    <source>
        <dbReference type="EMBL" id="KAF9497000.1"/>
    </source>
</evidence>
<keyword evidence="11" id="KW-1185">Reference proteome</keyword>
<organism evidence="10 11">
    <name type="scientific">Pleurotus eryngii</name>
    <name type="common">Boletus of the steppes</name>
    <dbReference type="NCBI Taxonomy" id="5323"/>
    <lineage>
        <taxon>Eukaryota</taxon>
        <taxon>Fungi</taxon>
        <taxon>Dikarya</taxon>
        <taxon>Basidiomycota</taxon>
        <taxon>Agaricomycotina</taxon>
        <taxon>Agaricomycetes</taxon>
        <taxon>Agaricomycetidae</taxon>
        <taxon>Agaricales</taxon>
        <taxon>Pleurotineae</taxon>
        <taxon>Pleurotaceae</taxon>
        <taxon>Pleurotus</taxon>
    </lineage>
</organism>
<dbReference type="Gene3D" id="2.40.160.120">
    <property type="match status" value="1"/>
</dbReference>
<dbReference type="Pfam" id="PF12796">
    <property type="entry name" value="Ank_2"/>
    <property type="match status" value="1"/>
</dbReference>
<dbReference type="Proteomes" id="UP000807025">
    <property type="component" value="Unassembled WGS sequence"/>
</dbReference>
<feature type="compositionally biased region" description="Low complexity" evidence="8">
    <location>
        <begin position="169"/>
        <end position="181"/>
    </location>
</feature>
<dbReference type="Gene3D" id="2.30.29.30">
    <property type="entry name" value="Pleckstrin-homology domain (PH domain)/Phosphotyrosine-binding domain (PTB)"/>
    <property type="match status" value="1"/>
</dbReference>
<evidence type="ECO:0000256" key="6">
    <source>
        <dbReference type="PROSITE-ProRule" id="PRU00023"/>
    </source>
</evidence>
<evidence type="ECO:0000256" key="7">
    <source>
        <dbReference type="RuleBase" id="RU003844"/>
    </source>
</evidence>
<feature type="region of interest" description="Disordered" evidence="8">
    <location>
        <begin position="548"/>
        <end position="627"/>
    </location>
</feature>
<dbReference type="CDD" id="cd13292">
    <property type="entry name" value="PH_Osh1p_Osh2p_yeast"/>
    <property type="match status" value="1"/>
</dbReference>
<dbReference type="PANTHER" id="PTHR10972">
    <property type="entry name" value="OXYSTEROL-BINDING PROTEIN-RELATED"/>
    <property type="match status" value="1"/>
</dbReference>
<name>A0A9P5ZZJ2_PLEER</name>
<dbReference type="InterPro" id="IPR002110">
    <property type="entry name" value="Ankyrin_rpt"/>
</dbReference>
<feature type="region of interest" description="Disordered" evidence="8">
    <location>
        <begin position="1276"/>
        <end position="1314"/>
    </location>
</feature>
<dbReference type="Pfam" id="PF00169">
    <property type="entry name" value="PH"/>
    <property type="match status" value="1"/>
</dbReference>
<proteinExistence type="inferred from homology"/>
<dbReference type="PROSITE" id="PS50003">
    <property type="entry name" value="PH_DOMAIN"/>
    <property type="match status" value="1"/>
</dbReference>
<dbReference type="GO" id="GO:0006897">
    <property type="term" value="P:endocytosis"/>
    <property type="evidence" value="ECO:0007669"/>
    <property type="project" value="TreeGrafter"/>
</dbReference>
<feature type="compositionally biased region" description="Low complexity" evidence="8">
    <location>
        <begin position="794"/>
        <end position="804"/>
    </location>
</feature>
<dbReference type="GO" id="GO:0034727">
    <property type="term" value="P:piecemeal microautophagy of the nucleus"/>
    <property type="evidence" value="ECO:0007669"/>
    <property type="project" value="TreeGrafter"/>
</dbReference>
<dbReference type="InterPro" id="IPR011993">
    <property type="entry name" value="PH-like_dom_sf"/>
</dbReference>
<feature type="repeat" description="ANK" evidence="6">
    <location>
        <begin position="84"/>
        <end position="106"/>
    </location>
</feature>
<dbReference type="InterPro" id="IPR036770">
    <property type="entry name" value="Ankyrin_rpt-contain_sf"/>
</dbReference>
<dbReference type="GO" id="GO:0006869">
    <property type="term" value="P:lipid transport"/>
    <property type="evidence" value="ECO:0007669"/>
    <property type="project" value="UniProtKB-KW"/>
</dbReference>
<feature type="compositionally biased region" description="Basic and acidic residues" evidence="8">
    <location>
        <begin position="1276"/>
        <end position="1294"/>
    </location>
</feature>
<dbReference type="SMART" id="SM00248">
    <property type="entry name" value="ANK"/>
    <property type="match status" value="3"/>
</dbReference>
<reference evidence="10" key="1">
    <citation type="submission" date="2020-11" db="EMBL/GenBank/DDBJ databases">
        <authorList>
            <consortium name="DOE Joint Genome Institute"/>
            <person name="Ahrendt S."/>
            <person name="Riley R."/>
            <person name="Andreopoulos W."/>
            <person name="Labutti K."/>
            <person name="Pangilinan J."/>
            <person name="Ruiz-Duenas F.J."/>
            <person name="Barrasa J.M."/>
            <person name="Sanchez-Garcia M."/>
            <person name="Camarero S."/>
            <person name="Miyauchi S."/>
            <person name="Serrano A."/>
            <person name="Linde D."/>
            <person name="Babiker R."/>
            <person name="Drula E."/>
            <person name="Ayuso-Fernandez I."/>
            <person name="Pacheco R."/>
            <person name="Padilla G."/>
            <person name="Ferreira P."/>
            <person name="Barriuso J."/>
            <person name="Kellner H."/>
            <person name="Castanera R."/>
            <person name="Alfaro M."/>
            <person name="Ramirez L."/>
            <person name="Pisabarro A.G."/>
            <person name="Kuo A."/>
            <person name="Tritt A."/>
            <person name="Lipzen A."/>
            <person name="He G."/>
            <person name="Yan M."/>
            <person name="Ng V."/>
            <person name="Cullen D."/>
            <person name="Martin F."/>
            <person name="Rosso M.-N."/>
            <person name="Henrissat B."/>
            <person name="Hibbett D."/>
            <person name="Martinez A.T."/>
            <person name="Grigoriev I.V."/>
        </authorList>
    </citation>
    <scope>NUCLEOTIDE SEQUENCE</scope>
    <source>
        <strain evidence="10">ATCC 90797</strain>
    </source>
</reference>
<protein>
    <recommendedName>
        <fullName evidence="9">PH domain-containing protein</fullName>
    </recommendedName>
</protein>
<evidence type="ECO:0000256" key="5">
    <source>
        <dbReference type="ARBA" id="ARBA00023121"/>
    </source>
</evidence>
<sequence length="1354" mass="149008">MTNVEPLQQVKLLAALRSGDPALIHPFLSEISKDSKDTSLSTGDALNTGAAALHLAIRCASSETVTLLLAHRAIDPNGVHPPGSGTTPLHLAAATGRADVVRLLLEQDGIDDTKLDIHGRNCRDLAKGKDTAKAIDDSRAFLNASFRSLLRSYILSPLPDPTALPIPRTTSTSSTPQTSNSHPIPNTQLITLLSSPRARHPFLNVNYIDDASGFSLLHAAAARHDLRMIESAVRSGADVFVRDARGRGVEEVVILRPGGNSAQSRETLSKGSNKEWKAEGDRIKVFLRQLANHDTSLLQLSLSPISHSEASSSQHLPVPTVLSSSSSGLTTVHAQATPGLAEPPSLRGYLNKYTNVAKGYNTRWFVLRDGILSYYRHQDDETVASRGSISMKTATLKISPGDARSKLRFEVHSTPSAASHSATPAQRWYMKASHPVEAARWVQALGRSIDWWRAREREEAGITANLNHSRVSVLANEDARSRKSGDSEWSKSSILRKKLKPGHAFGPKGSESDNAYIDGGIGSEHGLGSSSLLSSASNFGGRTMSVSSVDVSMRHRDKHGRLLQPGDETDTGESYRSQNDEASSFHRPDDYDDDDSASHEQGDESNADDSASGDSGKRGPPHSQTFGLHANSLTAQMEILLAALGKAISDSPTASTSTKSLLSNTHQSLTTLQSLQNEYVTMVQAREEWYVRQLRNERKRQSVWEESLKVVVQEGEVLEQELRRRARGRGGGKDSRMLEFGVGQGTIKAGAMKLRVSRIFEKGDETTLQPDATGKEKHPLVDTHAEPALPPEQPSQAQSPQVVAEAPTERIPSLQSPRASSTSVPGKILFPNVSGGTLKSLGNAEDEDVIDTDEEDEFFDAIESNTLPNLTIPEPLASPSHMQDSILGGTSTEKDIIESFDAVAKNLGPKFDVAQYASYTQLRTRLALDADNRPSTSLWSVLKHSIGKDLTRISFPVFFNEPTSMLQRMAEDMEFSECLDVAAKETDPHKRLAFVAAFAMSNYSSTIGRIAKPFNPMLSETFEYVRLDKEYRYMSEQVSHHPPMSACWAESPNWHYFGEVDAQNRFMGKSFEIRPTGIAHAELLLPEALAPHYPKGKGPVGVGKVIEHYTWKKVTTNVSGFILGSPTIDHYGDMIVTNHRTGDQCILTFKPRGWRGKDAYEISGLVRDSSGNVTYEIAGRWNSQLIARRVGTGSGLLNPDTSVIDPQSPSIQPEYILLWRNSEKPTAPFNLTPFAITLNDCPDSLRSILCPTDCRMRPDQRAFELGLYERANDLKNAQEEKQRATRRAREEGRLPPHRPRWFSAETDGDTGERVWTPSRTGDLLEYWVERDKIWRENGKISWKDVDPIFTEAEL</sequence>
<dbReference type="InterPro" id="IPR001849">
    <property type="entry name" value="PH_domain"/>
</dbReference>
<keyword evidence="6" id="KW-0040">ANK repeat</keyword>
<keyword evidence="4" id="KW-0445">Lipid transport</keyword>
<dbReference type="PROSITE" id="PS01013">
    <property type="entry name" value="OSBP"/>
    <property type="match status" value="1"/>
</dbReference>
<feature type="compositionally biased region" description="Polar residues" evidence="8">
    <location>
        <begin position="813"/>
        <end position="824"/>
    </location>
</feature>
<evidence type="ECO:0000256" key="8">
    <source>
        <dbReference type="SAM" id="MobiDB-lite"/>
    </source>
</evidence>
<dbReference type="InterPro" id="IPR000648">
    <property type="entry name" value="Oxysterol-bd"/>
</dbReference>
<evidence type="ECO:0000256" key="1">
    <source>
        <dbReference type="ARBA" id="ARBA00008842"/>
    </source>
</evidence>
<comment type="similarity">
    <text evidence="1 7">Belongs to the OSBP family.</text>
</comment>
<dbReference type="GO" id="GO:0005635">
    <property type="term" value="C:nuclear envelope"/>
    <property type="evidence" value="ECO:0007669"/>
    <property type="project" value="TreeGrafter"/>
</dbReference>
<accession>A0A9P5ZZJ2</accession>
<dbReference type="SMART" id="SM00233">
    <property type="entry name" value="PH"/>
    <property type="match status" value="1"/>
</dbReference>
<evidence type="ECO:0000256" key="3">
    <source>
        <dbReference type="ARBA" id="ARBA00022553"/>
    </source>
</evidence>
<dbReference type="PROSITE" id="PS50088">
    <property type="entry name" value="ANK_REPEAT"/>
    <property type="match status" value="2"/>
</dbReference>
<dbReference type="InterPro" id="IPR037239">
    <property type="entry name" value="OSBP_sf"/>
</dbReference>
<evidence type="ECO:0000256" key="4">
    <source>
        <dbReference type="ARBA" id="ARBA00023055"/>
    </source>
</evidence>
<dbReference type="GO" id="GO:0032934">
    <property type="term" value="F:sterol binding"/>
    <property type="evidence" value="ECO:0007669"/>
    <property type="project" value="TreeGrafter"/>
</dbReference>
<dbReference type="Pfam" id="PF01237">
    <property type="entry name" value="Oxysterol_BP"/>
    <property type="match status" value="1"/>
</dbReference>
<feature type="domain" description="PH" evidence="9">
    <location>
        <begin position="343"/>
        <end position="450"/>
    </location>
</feature>
<feature type="compositionally biased region" description="Polar residues" evidence="8">
    <location>
        <begin position="572"/>
        <end position="582"/>
    </location>
</feature>